<evidence type="ECO:0008006" key="4">
    <source>
        <dbReference type="Google" id="ProtNLM"/>
    </source>
</evidence>
<keyword evidence="1" id="KW-0560">Oxidoreductase</keyword>
<protein>
    <recommendedName>
        <fullName evidence="4">Short-chain dehydrogenase</fullName>
    </recommendedName>
</protein>
<dbReference type="InterPro" id="IPR036291">
    <property type="entry name" value="NAD(P)-bd_dom_sf"/>
</dbReference>
<dbReference type="PANTHER" id="PTHR43157:SF31">
    <property type="entry name" value="PHOSPHATIDYLINOSITOL-GLYCAN BIOSYNTHESIS CLASS F PROTEIN"/>
    <property type="match status" value="1"/>
</dbReference>
<reference evidence="2" key="1">
    <citation type="submission" date="2022-09" db="EMBL/GenBank/DDBJ databases">
        <title>Actin cytoskeleton and complex cell architecture in an #Asgard archaeon.</title>
        <authorList>
            <person name="Ponce Toledo R.I."/>
            <person name="Schleper C."/>
            <person name="Rodrigues Oliveira T."/>
            <person name="Wollweber F."/>
            <person name="Xu J."/>
            <person name="Rittmann S."/>
            <person name="Klingl A."/>
            <person name="Pilhofer M."/>
        </authorList>
    </citation>
    <scope>NUCLEOTIDE SEQUENCE</scope>
    <source>
        <strain evidence="2">B-35</strain>
    </source>
</reference>
<gene>
    <name evidence="2" type="ORF">NEF87_000381</name>
</gene>
<proteinExistence type="predicted"/>
<dbReference type="Gene3D" id="3.40.50.720">
    <property type="entry name" value="NAD(P)-binding Rossmann-like Domain"/>
    <property type="match status" value="1"/>
</dbReference>
<dbReference type="Proteomes" id="UP001208689">
    <property type="component" value="Chromosome"/>
</dbReference>
<accession>A0ABY6HKP1</accession>
<evidence type="ECO:0000256" key="1">
    <source>
        <dbReference type="ARBA" id="ARBA00023002"/>
    </source>
</evidence>
<dbReference type="InterPro" id="IPR002347">
    <property type="entry name" value="SDR_fam"/>
</dbReference>
<keyword evidence="3" id="KW-1185">Reference proteome</keyword>
<sequence>MNKYLKEYKWSNIRAMLRNNKVDPIECQEDFTGRLVLITGATTGIGYHTAIKFASKGANLLCINRNEEKSINLCEEIKQEYGVECNYKIADFTHLEEIKKVATDILALNQTIDVLIHNAGVYLTKKKFTDDDIETVFQVNYLGSFILNYMLKDKLKAQNHARIIFVNSEGHRFAISGLKIDDLRWKKHRYTGLKGYGSAKVAQLLSMLKFKEYFNNSGVTINAMHPGDVKTNMGENNGKLYRFFKHHFINPSAKSPKISAESLYYLGVSKDIETESGKFFNLTTEEEPAPPALDMDMAERLWDKSLQLVGME</sequence>
<evidence type="ECO:0000313" key="3">
    <source>
        <dbReference type="Proteomes" id="UP001208689"/>
    </source>
</evidence>
<organism evidence="2 3">
    <name type="scientific">Candidatus Lokiarchaeum ossiferum</name>
    <dbReference type="NCBI Taxonomy" id="2951803"/>
    <lineage>
        <taxon>Archaea</taxon>
        <taxon>Promethearchaeati</taxon>
        <taxon>Promethearchaeota</taxon>
        <taxon>Promethearchaeia</taxon>
        <taxon>Promethearchaeales</taxon>
        <taxon>Promethearchaeaceae</taxon>
        <taxon>Candidatus Lokiarchaeum</taxon>
    </lineage>
</organism>
<dbReference type="EMBL" id="CP104013">
    <property type="protein sequence ID" value="UYP44096.1"/>
    <property type="molecule type" value="Genomic_DNA"/>
</dbReference>
<dbReference type="Pfam" id="PF00106">
    <property type="entry name" value="adh_short"/>
    <property type="match status" value="1"/>
</dbReference>
<dbReference type="SUPFAM" id="SSF51735">
    <property type="entry name" value="NAD(P)-binding Rossmann-fold domains"/>
    <property type="match status" value="1"/>
</dbReference>
<evidence type="ECO:0000313" key="2">
    <source>
        <dbReference type="EMBL" id="UYP44096.1"/>
    </source>
</evidence>
<dbReference type="PANTHER" id="PTHR43157">
    <property type="entry name" value="PHOSPHATIDYLINOSITOL-GLYCAN BIOSYNTHESIS CLASS F PROTEIN-RELATED"/>
    <property type="match status" value="1"/>
</dbReference>
<name>A0ABY6HKP1_9ARCH</name>
<dbReference type="PRINTS" id="PR00081">
    <property type="entry name" value="GDHRDH"/>
</dbReference>